<dbReference type="AlphaFoldDB" id="A0A5J9U8K5"/>
<gene>
    <name evidence="1" type="ORF">EJB05_35778</name>
</gene>
<dbReference type="OrthoDB" id="696909at2759"/>
<accession>A0A5J9U8K5</accession>
<feature type="non-terminal residue" evidence="1">
    <location>
        <position position="1"/>
    </location>
</feature>
<dbReference type="Proteomes" id="UP000324897">
    <property type="component" value="Chromosome 7"/>
</dbReference>
<dbReference type="Gramene" id="TVU19618">
    <property type="protein sequence ID" value="TVU19618"/>
    <property type="gene ID" value="EJB05_35778"/>
</dbReference>
<sequence>MEATLKDLLDRHPQAFHHEEVIRSNKIINCAGQMINVKCPEFPAAAIALKCIAKETDLMCELVRNEIRSPSHMSVSSDIRQCALRFMTYKGDHYFAAAATMMGATREAEVMCNVLRKELDDKKGDFTMSHFIRDRSLGAMIKMYYEYPATEEHTSTSGKLVHGESEVNSRERNDTKDQSCWLVWDVILECLGFSSDETPIHKSL</sequence>
<organism evidence="1 2">
    <name type="scientific">Eragrostis curvula</name>
    <name type="common">weeping love grass</name>
    <dbReference type="NCBI Taxonomy" id="38414"/>
    <lineage>
        <taxon>Eukaryota</taxon>
        <taxon>Viridiplantae</taxon>
        <taxon>Streptophyta</taxon>
        <taxon>Embryophyta</taxon>
        <taxon>Tracheophyta</taxon>
        <taxon>Spermatophyta</taxon>
        <taxon>Magnoliopsida</taxon>
        <taxon>Liliopsida</taxon>
        <taxon>Poales</taxon>
        <taxon>Poaceae</taxon>
        <taxon>PACMAD clade</taxon>
        <taxon>Chloridoideae</taxon>
        <taxon>Eragrostideae</taxon>
        <taxon>Eragrostidinae</taxon>
        <taxon>Eragrostis</taxon>
    </lineage>
</organism>
<name>A0A5J9U8K5_9POAL</name>
<protein>
    <submittedName>
        <fullName evidence="1">Uncharacterized protein</fullName>
    </submittedName>
</protein>
<reference evidence="1 2" key="1">
    <citation type="journal article" date="2019" name="Sci. Rep.">
        <title>A high-quality genome of Eragrostis curvula grass provides insights into Poaceae evolution and supports new strategies to enhance forage quality.</title>
        <authorList>
            <person name="Carballo J."/>
            <person name="Santos B.A.C.M."/>
            <person name="Zappacosta D."/>
            <person name="Garbus I."/>
            <person name="Selva J.P."/>
            <person name="Gallo C.A."/>
            <person name="Diaz A."/>
            <person name="Albertini E."/>
            <person name="Caccamo M."/>
            <person name="Echenique V."/>
        </authorList>
    </citation>
    <scope>NUCLEOTIDE SEQUENCE [LARGE SCALE GENOMIC DNA]</scope>
    <source>
        <strain evidence="2">cv. Victoria</strain>
        <tissue evidence="1">Leaf</tissue>
    </source>
</reference>
<proteinExistence type="predicted"/>
<evidence type="ECO:0000313" key="2">
    <source>
        <dbReference type="Proteomes" id="UP000324897"/>
    </source>
</evidence>
<comment type="caution">
    <text evidence="1">The sequence shown here is derived from an EMBL/GenBank/DDBJ whole genome shotgun (WGS) entry which is preliminary data.</text>
</comment>
<evidence type="ECO:0000313" key="1">
    <source>
        <dbReference type="EMBL" id="TVU19618.1"/>
    </source>
</evidence>
<keyword evidence="2" id="KW-1185">Reference proteome</keyword>
<dbReference type="EMBL" id="RWGY01000029">
    <property type="protein sequence ID" value="TVU19618.1"/>
    <property type="molecule type" value="Genomic_DNA"/>
</dbReference>